<dbReference type="AlphaFoldDB" id="A0A7W6EQZ7"/>
<dbReference type="Proteomes" id="UP000541352">
    <property type="component" value="Unassembled WGS sequence"/>
</dbReference>
<feature type="transmembrane region" description="Helical" evidence="1">
    <location>
        <begin position="6"/>
        <end position="31"/>
    </location>
</feature>
<gene>
    <name evidence="2" type="ORF">FHS57_002927</name>
</gene>
<name>A0A7W6EQZ7_9BACT</name>
<keyword evidence="1" id="KW-0472">Membrane</keyword>
<keyword evidence="1" id="KW-1133">Transmembrane helix</keyword>
<keyword evidence="1" id="KW-0812">Transmembrane</keyword>
<proteinExistence type="predicted"/>
<reference evidence="2 3" key="1">
    <citation type="submission" date="2020-08" db="EMBL/GenBank/DDBJ databases">
        <title>Genomic Encyclopedia of Type Strains, Phase IV (KMG-IV): sequencing the most valuable type-strain genomes for metagenomic binning, comparative biology and taxonomic classification.</title>
        <authorList>
            <person name="Goeker M."/>
        </authorList>
    </citation>
    <scope>NUCLEOTIDE SEQUENCE [LARGE SCALE GENOMIC DNA]</scope>
    <source>
        <strain evidence="2 3">DSM 17976</strain>
    </source>
</reference>
<feature type="transmembrane region" description="Helical" evidence="1">
    <location>
        <begin position="81"/>
        <end position="105"/>
    </location>
</feature>
<dbReference type="RefSeq" id="WP_183974722.1">
    <property type="nucleotide sequence ID" value="NZ_JACIBY010000005.1"/>
</dbReference>
<evidence type="ECO:0000313" key="2">
    <source>
        <dbReference type="EMBL" id="MBB3838921.1"/>
    </source>
</evidence>
<organism evidence="2 3">
    <name type="scientific">Runella defluvii</name>
    <dbReference type="NCBI Taxonomy" id="370973"/>
    <lineage>
        <taxon>Bacteria</taxon>
        <taxon>Pseudomonadati</taxon>
        <taxon>Bacteroidota</taxon>
        <taxon>Cytophagia</taxon>
        <taxon>Cytophagales</taxon>
        <taxon>Spirosomataceae</taxon>
        <taxon>Runella</taxon>
    </lineage>
</organism>
<evidence type="ECO:0000313" key="3">
    <source>
        <dbReference type="Proteomes" id="UP000541352"/>
    </source>
</evidence>
<evidence type="ECO:0000256" key="1">
    <source>
        <dbReference type="SAM" id="Phobius"/>
    </source>
</evidence>
<protein>
    <submittedName>
        <fullName evidence="2">Uncharacterized protein</fullName>
    </submittedName>
</protein>
<comment type="caution">
    <text evidence="2">The sequence shown here is derived from an EMBL/GenBank/DDBJ whole genome shotgun (WGS) entry which is preliminary data.</text>
</comment>
<feature type="transmembrane region" description="Helical" evidence="1">
    <location>
        <begin position="43"/>
        <end position="61"/>
    </location>
</feature>
<sequence length="111" mass="11816">MLYILILVISGIAQFLGPWWLMPIVCFGLCFWKAKNAKEAYGIAFAAVSTLWLGYSLFQSVSSGGAFPLKVAEIFKLPNAASLFAAVTLVGGLVAGFAGLAGHYCRLALKP</sequence>
<keyword evidence="3" id="KW-1185">Reference proteome</keyword>
<dbReference type="EMBL" id="JACIBY010000005">
    <property type="protein sequence ID" value="MBB3838921.1"/>
    <property type="molecule type" value="Genomic_DNA"/>
</dbReference>
<accession>A0A7W6EQZ7</accession>